<keyword evidence="1" id="KW-0472">Membrane</keyword>
<proteinExistence type="predicted"/>
<evidence type="ECO:0000313" key="3">
    <source>
        <dbReference type="Proteomes" id="UP000199180"/>
    </source>
</evidence>
<dbReference type="Proteomes" id="UP000199180">
    <property type="component" value="Unassembled WGS sequence"/>
</dbReference>
<dbReference type="OrthoDB" id="7779190at2"/>
<dbReference type="PROSITE" id="PS51257">
    <property type="entry name" value="PROKAR_LIPOPROTEIN"/>
    <property type="match status" value="1"/>
</dbReference>
<feature type="transmembrane region" description="Helical" evidence="1">
    <location>
        <begin position="71"/>
        <end position="95"/>
    </location>
</feature>
<feature type="transmembrane region" description="Helical" evidence="1">
    <location>
        <begin position="21"/>
        <end position="51"/>
    </location>
</feature>
<keyword evidence="3" id="KW-1185">Reference proteome</keyword>
<evidence type="ECO:0000256" key="1">
    <source>
        <dbReference type="SAM" id="Phobius"/>
    </source>
</evidence>
<name>A0A1I0J3E2_9RHOB</name>
<sequence>MTQIIRDLLTPEAQRDAYTWAAVLVAHFGIGACLRMIGLPLVVIAIGYAGFETMQAGISGVFLPWDSVLDWSAVMLGAVAKGPLAVAALAVIALVGTGRRR</sequence>
<dbReference type="EMBL" id="FOHO01000020">
    <property type="protein sequence ID" value="SEU03513.1"/>
    <property type="molecule type" value="Genomic_DNA"/>
</dbReference>
<reference evidence="2 3" key="1">
    <citation type="submission" date="2016-10" db="EMBL/GenBank/DDBJ databases">
        <authorList>
            <person name="de Groot N.N."/>
        </authorList>
    </citation>
    <scope>NUCLEOTIDE SEQUENCE [LARGE SCALE GENOMIC DNA]</scope>
    <source>
        <strain evidence="2 3">DSM 17862</strain>
    </source>
</reference>
<dbReference type="AlphaFoldDB" id="A0A1I0J3E2"/>
<gene>
    <name evidence="2" type="ORF">SAMN04489858_12075</name>
</gene>
<evidence type="ECO:0000313" key="2">
    <source>
        <dbReference type="EMBL" id="SEU03513.1"/>
    </source>
</evidence>
<keyword evidence="1" id="KW-0812">Transmembrane</keyword>
<dbReference type="RefSeq" id="WP_090737746.1">
    <property type="nucleotide sequence ID" value="NZ_FOHO01000020.1"/>
</dbReference>
<accession>A0A1I0J3E2</accession>
<organism evidence="2 3">
    <name type="scientific">Paracoccus homiensis</name>
    <dbReference type="NCBI Taxonomy" id="364199"/>
    <lineage>
        <taxon>Bacteria</taxon>
        <taxon>Pseudomonadati</taxon>
        <taxon>Pseudomonadota</taxon>
        <taxon>Alphaproteobacteria</taxon>
        <taxon>Rhodobacterales</taxon>
        <taxon>Paracoccaceae</taxon>
        <taxon>Paracoccus</taxon>
    </lineage>
</organism>
<dbReference type="STRING" id="364199.SAMN04489858_12075"/>
<protein>
    <submittedName>
        <fullName evidence="2">Uncharacterized protein</fullName>
    </submittedName>
</protein>
<keyword evidence="1" id="KW-1133">Transmembrane helix</keyword>